<evidence type="ECO:0000256" key="2">
    <source>
        <dbReference type="ARBA" id="ARBA00022475"/>
    </source>
</evidence>
<keyword evidence="11" id="KW-1185">Reference proteome</keyword>
<dbReference type="InterPro" id="IPR003838">
    <property type="entry name" value="ABC3_permease_C"/>
</dbReference>
<evidence type="ECO:0000256" key="6">
    <source>
        <dbReference type="SAM" id="Phobius"/>
    </source>
</evidence>
<dbReference type="Pfam" id="PF02687">
    <property type="entry name" value="FtsX"/>
    <property type="match status" value="2"/>
</dbReference>
<keyword evidence="4 6" id="KW-1133">Transmembrane helix</keyword>
<organism evidence="8 10">
    <name type="scientific">Leuconostoc inhae</name>
    <dbReference type="NCBI Taxonomy" id="178001"/>
    <lineage>
        <taxon>Bacteria</taxon>
        <taxon>Bacillati</taxon>
        <taxon>Bacillota</taxon>
        <taxon>Bacilli</taxon>
        <taxon>Lactobacillales</taxon>
        <taxon>Lactobacillaceae</taxon>
        <taxon>Leuconostoc</taxon>
    </lineage>
</organism>
<comment type="subcellular location">
    <subcellularLocation>
        <location evidence="1">Cell membrane</location>
        <topology evidence="1">Multi-pass membrane protein</topology>
    </subcellularLocation>
</comment>
<evidence type="ECO:0000313" key="11">
    <source>
        <dbReference type="Proteomes" id="UP000199047"/>
    </source>
</evidence>
<feature type="transmembrane region" description="Helical" evidence="6">
    <location>
        <begin position="257"/>
        <end position="277"/>
    </location>
</feature>
<keyword evidence="3 6" id="KW-0812">Transmembrane</keyword>
<feature type="transmembrane region" description="Helical" evidence="6">
    <location>
        <begin position="635"/>
        <end position="654"/>
    </location>
</feature>
<protein>
    <submittedName>
        <fullName evidence="8">ABC transporter permease protein</fullName>
    </submittedName>
</protein>
<dbReference type="InterPro" id="IPR038766">
    <property type="entry name" value="Membrane_comp_ABC_pdt"/>
</dbReference>
<evidence type="ECO:0000256" key="5">
    <source>
        <dbReference type="ARBA" id="ARBA00023136"/>
    </source>
</evidence>
<evidence type="ECO:0000259" key="7">
    <source>
        <dbReference type="Pfam" id="PF02687"/>
    </source>
</evidence>
<feature type="domain" description="ABC3 transporter permease C-terminal" evidence="7">
    <location>
        <begin position="260"/>
        <end position="370"/>
    </location>
</feature>
<dbReference type="PANTHER" id="PTHR30287">
    <property type="entry name" value="MEMBRANE COMPONENT OF PREDICTED ABC SUPERFAMILY METABOLITE UPTAKE TRANSPORTER"/>
    <property type="match status" value="1"/>
</dbReference>
<sequence>MRFLTKKLIRTVFKNWTQFFSVFLMAFLSILFYAGLEGTWNGMQQNINSYTIKTNLADTTLQTSSLTSNEVTKIKNLNNISQSSVQTNISTTTNLQSHKRYLSLYTPGNQNVSQIHQLNGQKINSNSNGLYLNEKFAKKNNLNKGSFISINYNDRLVKLKIVGLINSPDKMYYTGSNDFISPQEQNYGYGFISENTLTTQFHLPLLNNVINLKNRNNIQLENQIRKIVGNKYITLQTRQSDVGISTAVDRVGQIHNLSVLFSVIFILLAVLAMYTTIRKIIDQQQHDMSTLQSLGYSNVILSVYYSMYGLFVGIIGAIAGILSAPLLSNFVMQSQKPMFSLPDWKIAYTMTPIYVALGVILICIVSALLAAQVNKGLMPAQAFSKGSTAKIGKRVWMENLPHVWHKIPFGNRWSIRDNLGNKVQMIMGLIGVIGGLALVMTGFGTKNAMLNQVNQTYGNEYTYTKKVNLSHMASQSEINQITNQINGSKIEVVYTSLSPNAQFDRPLTILSPGSQINLKTLTHQKIDNGGVYVSEGIAKAAKIKLNDTIKLRPSFSNRTLELKVKGIVKSHAPQGIYLTQQTWENQGMPFKATAILTNQTNLSQSIANSSTVTQVVSLTEQKQNAEAMVSNLNSIFLMVQVFGILLTIVILYNLGSLSFTERSRSYATLEILGFSRKKIRNLTIIENLTITTIGWLLGMPFGYWFLSKYVTTFNTSQIIYYPYITHTSIILASVIVIAASLSTIVMIGKRLQQLDMISSTKGVE</sequence>
<feature type="transmembrane region" description="Helical" evidence="6">
    <location>
        <begin position="684"/>
        <end position="706"/>
    </location>
</feature>
<dbReference type="Proteomes" id="UP000199047">
    <property type="component" value="Unassembled WGS sequence"/>
</dbReference>
<proteinExistence type="predicted"/>
<dbReference type="AlphaFoldDB" id="A0AAN2QTE8"/>
<evidence type="ECO:0000256" key="3">
    <source>
        <dbReference type="ARBA" id="ARBA00022692"/>
    </source>
</evidence>
<gene>
    <name evidence="9" type="ORF">KSL4_1917</name>
    <name evidence="8" type="ORF">PL111_1773</name>
</gene>
<feature type="transmembrane region" description="Helical" evidence="6">
    <location>
        <begin position="718"/>
        <end position="747"/>
    </location>
</feature>
<reference evidence="10 11" key="1">
    <citation type="submission" date="2015-12" db="EMBL/GenBank/DDBJ databases">
        <authorList>
            <person name="Andreevskaya M."/>
        </authorList>
    </citation>
    <scope>NUCLEOTIDE SEQUENCE [LARGE SCALE GENOMIC DNA]</scope>
    <source>
        <strain evidence="9 11">KSL4-2</strain>
        <strain evidence="8 10">PL111</strain>
    </source>
</reference>
<feature type="transmembrane region" description="Helical" evidence="6">
    <location>
        <begin position="12"/>
        <end position="36"/>
    </location>
</feature>
<feature type="transmembrane region" description="Helical" evidence="6">
    <location>
        <begin position="346"/>
        <end position="371"/>
    </location>
</feature>
<feature type="transmembrane region" description="Helical" evidence="6">
    <location>
        <begin position="425"/>
        <end position="444"/>
    </location>
</feature>
<dbReference type="EMBL" id="FBTB01000023">
    <property type="protein sequence ID" value="CUW20816.1"/>
    <property type="molecule type" value="Genomic_DNA"/>
</dbReference>
<feature type="domain" description="ABC3 transporter permease C-terminal" evidence="7">
    <location>
        <begin position="641"/>
        <end position="744"/>
    </location>
</feature>
<comment type="caution">
    <text evidence="8">The sequence shown here is derived from an EMBL/GenBank/DDBJ whole genome shotgun (WGS) entry which is preliminary data.</text>
</comment>
<evidence type="ECO:0000313" key="9">
    <source>
        <dbReference type="EMBL" id="CUW20816.1"/>
    </source>
</evidence>
<dbReference type="Proteomes" id="UP000198868">
    <property type="component" value="Unassembled WGS sequence"/>
</dbReference>
<dbReference type="GeneID" id="34300257"/>
<keyword evidence="2" id="KW-1003">Cell membrane</keyword>
<evidence type="ECO:0000256" key="1">
    <source>
        <dbReference type="ARBA" id="ARBA00004651"/>
    </source>
</evidence>
<dbReference type="EMBL" id="FBTU01000001">
    <property type="protein sequence ID" value="CUW03861.1"/>
    <property type="molecule type" value="Genomic_DNA"/>
</dbReference>
<feature type="transmembrane region" description="Helical" evidence="6">
    <location>
        <begin position="298"/>
        <end position="326"/>
    </location>
</feature>
<evidence type="ECO:0000313" key="10">
    <source>
        <dbReference type="Proteomes" id="UP000198868"/>
    </source>
</evidence>
<dbReference type="PANTHER" id="PTHR30287:SF1">
    <property type="entry name" value="INNER MEMBRANE PROTEIN"/>
    <property type="match status" value="1"/>
</dbReference>
<dbReference type="RefSeq" id="WP_013231105.1">
    <property type="nucleotide sequence ID" value="NZ_FBSX01000005.1"/>
</dbReference>
<keyword evidence="5 6" id="KW-0472">Membrane</keyword>
<evidence type="ECO:0000256" key="4">
    <source>
        <dbReference type="ARBA" id="ARBA00022989"/>
    </source>
</evidence>
<evidence type="ECO:0000313" key="8">
    <source>
        <dbReference type="EMBL" id="CUW03861.1"/>
    </source>
</evidence>
<dbReference type="GO" id="GO:0005886">
    <property type="term" value="C:plasma membrane"/>
    <property type="evidence" value="ECO:0007669"/>
    <property type="project" value="UniProtKB-SubCell"/>
</dbReference>
<accession>A0AAN2QTE8</accession>
<name>A0AAN2QTE8_9LACO</name>